<comment type="caution">
    <text evidence="2">The sequence shown here is derived from an EMBL/GenBank/DDBJ whole genome shotgun (WGS) entry which is preliminary data.</text>
</comment>
<gene>
    <name evidence="2" type="ORF">LKE01_21000</name>
</gene>
<dbReference type="OrthoDB" id="9878591at2"/>
<evidence type="ECO:0000313" key="2">
    <source>
        <dbReference type="EMBL" id="GEL29280.1"/>
    </source>
</evidence>
<evidence type="ECO:0000256" key="1">
    <source>
        <dbReference type="SAM" id="MobiDB-lite"/>
    </source>
</evidence>
<feature type="region of interest" description="Disordered" evidence="1">
    <location>
        <begin position="1"/>
        <end position="31"/>
    </location>
</feature>
<reference evidence="2" key="1">
    <citation type="submission" date="2019-07" db="EMBL/GenBank/DDBJ databases">
        <title>Whole genome shotgun sequence of Lactobacillus kefiri NBRC 15888.</title>
        <authorList>
            <person name="Hosoyama A."/>
            <person name="Uohara A."/>
            <person name="Ohji S."/>
            <person name="Ichikawa N."/>
        </authorList>
    </citation>
    <scope>NUCLEOTIDE SEQUENCE [LARGE SCALE GENOMIC DNA]</scope>
    <source>
        <strain evidence="2">NBRC 15888</strain>
    </source>
</reference>
<protein>
    <submittedName>
        <fullName evidence="2">Uncharacterized protein</fullName>
    </submittedName>
</protein>
<dbReference type="AlphaFoldDB" id="A0A511DWS2"/>
<dbReference type="RefSeq" id="WP_054769796.1">
    <property type="nucleotide sequence ID" value="NZ_BJVK01000043.1"/>
</dbReference>
<dbReference type="Proteomes" id="UP000321893">
    <property type="component" value="Unassembled WGS sequence"/>
</dbReference>
<evidence type="ECO:0000313" key="3">
    <source>
        <dbReference type="Proteomes" id="UP000321893"/>
    </source>
</evidence>
<feature type="compositionally biased region" description="Basic and acidic residues" evidence="1">
    <location>
        <begin position="1"/>
        <end position="10"/>
    </location>
</feature>
<dbReference type="STRING" id="1423764.FC95_GL001063"/>
<name>A0A511DWS2_LENKE</name>
<keyword evidence="3" id="KW-1185">Reference proteome</keyword>
<organism evidence="2 3">
    <name type="scientific">Lentilactobacillus kefiri</name>
    <name type="common">Lactobacillus kefiri</name>
    <dbReference type="NCBI Taxonomy" id="33962"/>
    <lineage>
        <taxon>Bacteria</taxon>
        <taxon>Bacillati</taxon>
        <taxon>Bacillota</taxon>
        <taxon>Bacilli</taxon>
        <taxon>Lactobacillales</taxon>
        <taxon>Lactobacillaceae</taxon>
        <taxon>Lentilactobacillus</taxon>
    </lineage>
</organism>
<dbReference type="EMBL" id="BJVK01000043">
    <property type="protein sequence ID" value="GEL29280.1"/>
    <property type="molecule type" value="Genomic_DNA"/>
</dbReference>
<proteinExistence type="predicted"/>
<accession>A0A511DWS2</accession>
<sequence length="108" mass="12317">MMQAKKKDFTQMENPADILQDEISTEPDRPEVMTTGKRNVVRHKAPEQKRSERMGLLVTPATARDIKLIASLKETSVNAIANKLLENYIKSYSKKNPDTLESARKLFK</sequence>